<keyword evidence="4" id="KW-1185">Reference proteome</keyword>
<sequence>MEPPQDIEQHIKTLYNTYRHTTSPSSKGHFFSPTCLQICRPDPSYAATTRAQIVQYLQDAERGKVPLKQNADSDNQPRPRKENPVAGDTARYTIRSLVASEHTFGDGAATAAIGLTPAKLQAKAEAEGWIGMRVDLWDEGVEEGLLVKVQYWWRLEAEGDEEDGKVWRQCLHDIMYLGPRDGTEGAGGLEILR</sequence>
<evidence type="ECO:0000256" key="1">
    <source>
        <dbReference type="SAM" id="MobiDB-lite"/>
    </source>
</evidence>
<evidence type="ECO:0000313" key="3">
    <source>
        <dbReference type="EMBL" id="KAJ4336980.1"/>
    </source>
</evidence>
<evidence type="ECO:0000259" key="2">
    <source>
        <dbReference type="Pfam" id="PF26528"/>
    </source>
</evidence>
<organism evidence="3 4">
    <name type="scientific">Didymella glomerata</name>
    <dbReference type="NCBI Taxonomy" id="749621"/>
    <lineage>
        <taxon>Eukaryota</taxon>
        <taxon>Fungi</taxon>
        <taxon>Dikarya</taxon>
        <taxon>Ascomycota</taxon>
        <taxon>Pezizomycotina</taxon>
        <taxon>Dothideomycetes</taxon>
        <taxon>Pleosporomycetidae</taxon>
        <taxon>Pleosporales</taxon>
        <taxon>Pleosporineae</taxon>
        <taxon>Didymellaceae</taxon>
        <taxon>Didymella</taxon>
    </lineage>
</organism>
<dbReference type="Proteomes" id="UP001140562">
    <property type="component" value="Unassembled WGS sequence"/>
</dbReference>
<proteinExistence type="predicted"/>
<dbReference type="EMBL" id="JAPEUV010000043">
    <property type="protein sequence ID" value="KAJ4336980.1"/>
    <property type="molecule type" value="Genomic_DNA"/>
</dbReference>
<dbReference type="AlphaFoldDB" id="A0A9W8WZR6"/>
<dbReference type="Pfam" id="PF26528">
    <property type="entry name" value="SnoaL_6"/>
    <property type="match status" value="1"/>
</dbReference>
<gene>
    <name evidence="3" type="ORF">N0V87_004999</name>
</gene>
<reference evidence="3" key="1">
    <citation type="submission" date="2022-10" db="EMBL/GenBank/DDBJ databases">
        <title>Tapping the CABI collections for fungal endophytes: first genome assemblies for Collariella, Neodidymelliopsis, Ascochyta clinopodiicola, Didymella pomorum, Didymosphaeria variabile, Neocosmospora piperis and Neocucurbitaria cava.</title>
        <authorList>
            <person name="Hill R."/>
        </authorList>
    </citation>
    <scope>NUCLEOTIDE SEQUENCE</scope>
    <source>
        <strain evidence="3">IMI 360193</strain>
    </source>
</reference>
<protein>
    <recommendedName>
        <fullName evidence="2">SnoaL-like domain-containing protein</fullName>
    </recommendedName>
</protein>
<feature type="region of interest" description="Disordered" evidence="1">
    <location>
        <begin position="67"/>
        <end position="87"/>
    </location>
</feature>
<name>A0A9W8WZR6_9PLEO</name>
<evidence type="ECO:0000313" key="4">
    <source>
        <dbReference type="Proteomes" id="UP001140562"/>
    </source>
</evidence>
<accession>A0A9W8WZR6</accession>
<feature type="domain" description="SnoaL-like" evidence="2">
    <location>
        <begin position="5"/>
        <end position="184"/>
    </location>
</feature>
<comment type="caution">
    <text evidence="3">The sequence shown here is derived from an EMBL/GenBank/DDBJ whole genome shotgun (WGS) entry which is preliminary data.</text>
</comment>
<dbReference type="InterPro" id="IPR058931">
    <property type="entry name" value="SnoaL_6"/>
</dbReference>
<dbReference type="OrthoDB" id="5396546at2759"/>